<gene>
    <name evidence="2" type="ORF">Tco_1017808</name>
</gene>
<organism evidence="2 3">
    <name type="scientific">Tanacetum coccineum</name>
    <dbReference type="NCBI Taxonomy" id="301880"/>
    <lineage>
        <taxon>Eukaryota</taxon>
        <taxon>Viridiplantae</taxon>
        <taxon>Streptophyta</taxon>
        <taxon>Embryophyta</taxon>
        <taxon>Tracheophyta</taxon>
        <taxon>Spermatophyta</taxon>
        <taxon>Magnoliopsida</taxon>
        <taxon>eudicotyledons</taxon>
        <taxon>Gunneridae</taxon>
        <taxon>Pentapetalae</taxon>
        <taxon>asterids</taxon>
        <taxon>campanulids</taxon>
        <taxon>Asterales</taxon>
        <taxon>Asteraceae</taxon>
        <taxon>Asteroideae</taxon>
        <taxon>Anthemideae</taxon>
        <taxon>Anthemidinae</taxon>
        <taxon>Tanacetum</taxon>
    </lineage>
</organism>
<dbReference type="EMBL" id="BQNB010017705">
    <property type="protein sequence ID" value="GJT66328.1"/>
    <property type="molecule type" value="Genomic_DNA"/>
</dbReference>
<name>A0ABQ5FSI9_9ASTR</name>
<reference evidence="2" key="1">
    <citation type="journal article" date="2022" name="Int. J. Mol. Sci.">
        <title>Draft Genome of Tanacetum Coccineum: Genomic Comparison of Closely Related Tanacetum-Family Plants.</title>
        <authorList>
            <person name="Yamashiro T."/>
            <person name="Shiraishi A."/>
            <person name="Nakayama K."/>
            <person name="Satake H."/>
        </authorList>
    </citation>
    <scope>NUCLEOTIDE SEQUENCE</scope>
</reference>
<keyword evidence="1" id="KW-0812">Transmembrane</keyword>
<feature type="transmembrane region" description="Helical" evidence="1">
    <location>
        <begin position="62"/>
        <end position="85"/>
    </location>
</feature>
<keyword evidence="1" id="KW-0472">Membrane</keyword>
<keyword evidence="3" id="KW-1185">Reference proteome</keyword>
<proteinExistence type="predicted"/>
<protein>
    <submittedName>
        <fullName evidence="2">Uncharacterized protein</fullName>
    </submittedName>
</protein>
<evidence type="ECO:0000313" key="3">
    <source>
        <dbReference type="Proteomes" id="UP001151760"/>
    </source>
</evidence>
<feature type="transmembrane region" description="Helical" evidence="1">
    <location>
        <begin position="163"/>
        <end position="184"/>
    </location>
</feature>
<sequence>MENTGNGKDKLSYTTTTLITTTDKHGVPPTKRLFRVAMLDPSQGFIDPWGKFGDLELPRGTVITMVLSRFFQATIWILPLAHLFLMGDKRWRGRFDKLWAFYRWWAEETGVTELFRCEGFPIWKDDSAARFSALSIINFEVNFLEEEKPTEHLALASFLQKRYLRAIWSVCTLLLVLMSLTSIVDRPKMFLMDVAQNVHLMAKSLASHISSIEGPVWKHQDWSFPGQWGFGNNGETIEETVVFIPANLSRSWSMKRRADFSSTSTPLTIMSGHTCCPPTKMNTQDGEAVLLSSTSVVPSTGMIGVLVAQSLAQIIVEWTRYAGQSGYLLGQGNESASSRSRNSLSPMELGLITALFIIHASKDMGPTGGWNGAVLCEQEGCTWSFVTSGIGFTTEEVGIGGP</sequence>
<reference evidence="2" key="2">
    <citation type="submission" date="2022-01" db="EMBL/GenBank/DDBJ databases">
        <authorList>
            <person name="Yamashiro T."/>
            <person name="Shiraishi A."/>
            <person name="Satake H."/>
            <person name="Nakayama K."/>
        </authorList>
    </citation>
    <scope>NUCLEOTIDE SEQUENCE</scope>
</reference>
<keyword evidence="1" id="KW-1133">Transmembrane helix</keyword>
<accession>A0ABQ5FSI9</accession>
<evidence type="ECO:0000313" key="2">
    <source>
        <dbReference type="EMBL" id="GJT66328.1"/>
    </source>
</evidence>
<evidence type="ECO:0000256" key="1">
    <source>
        <dbReference type="SAM" id="Phobius"/>
    </source>
</evidence>
<dbReference type="Proteomes" id="UP001151760">
    <property type="component" value="Unassembled WGS sequence"/>
</dbReference>
<comment type="caution">
    <text evidence="2">The sequence shown here is derived from an EMBL/GenBank/DDBJ whole genome shotgun (WGS) entry which is preliminary data.</text>
</comment>